<evidence type="ECO:0000256" key="2">
    <source>
        <dbReference type="ARBA" id="ARBA00010857"/>
    </source>
</evidence>
<dbReference type="GO" id="GO:0070897">
    <property type="term" value="P:transcription preinitiation complex assembly"/>
    <property type="evidence" value="ECO:0007669"/>
    <property type="project" value="InterPro"/>
</dbReference>
<dbReference type="GO" id="GO:0008270">
    <property type="term" value="F:zinc ion binding"/>
    <property type="evidence" value="ECO:0007669"/>
    <property type="project" value="UniProtKB-KW"/>
</dbReference>
<evidence type="ECO:0000259" key="10">
    <source>
        <dbReference type="Pfam" id="PF00382"/>
    </source>
</evidence>
<dbReference type="GO" id="GO:0000995">
    <property type="term" value="F:RNA polymerase III general transcription initiation factor activity"/>
    <property type="evidence" value="ECO:0007669"/>
    <property type="project" value="TreeGrafter"/>
</dbReference>
<evidence type="ECO:0000256" key="4">
    <source>
        <dbReference type="ARBA" id="ARBA00022771"/>
    </source>
</evidence>
<evidence type="ECO:0000256" key="3">
    <source>
        <dbReference type="ARBA" id="ARBA00022723"/>
    </source>
</evidence>
<reference evidence="12" key="1">
    <citation type="submission" date="2023-03" db="UniProtKB">
        <authorList>
            <consortium name="EnsemblPlants"/>
        </authorList>
    </citation>
    <scope>IDENTIFICATION</scope>
</reference>
<dbReference type="FunFam" id="1.20.5.650:FF:000002">
    <property type="entry name" value="Cyclin/Brf1-like TBP-binding protein"/>
    <property type="match status" value="1"/>
</dbReference>
<dbReference type="InterPro" id="IPR000812">
    <property type="entry name" value="TFIIB"/>
</dbReference>
<comment type="similarity">
    <text evidence="2">Belongs to the TFIIB family.</text>
</comment>
<dbReference type="Gene3D" id="1.10.472.10">
    <property type="entry name" value="Cyclin-like"/>
    <property type="match status" value="2"/>
</dbReference>
<proteinExistence type="inferred from homology"/>
<dbReference type="GO" id="GO:0097550">
    <property type="term" value="C:transcription preinitiation complex"/>
    <property type="evidence" value="ECO:0007669"/>
    <property type="project" value="TreeGrafter"/>
</dbReference>
<feature type="compositionally biased region" description="Basic and acidic residues" evidence="9">
    <location>
        <begin position="582"/>
        <end position="606"/>
    </location>
</feature>
<dbReference type="AlphaFoldDB" id="A0A9I9DA84"/>
<dbReference type="PANTHER" id="PTHR11618:SF4">
    <property type="entry name" value="TRANSCRIPTION FACTOR IIIB 90 KDA SUBUNIT"/>
    <property type="match status" value="1"/>
</dbReference>
<name>A0A9I9DA84_CUCME</name>
<organism evidence="12">
    <name type="scientific">Cucumis melo</name>
    <name type="common">Muskmelon</name>
    <dbReference type="NCBI Taxonomy" id="3656"/>
    <lineage>
        <taxon>Eukaryota</taxon>
        <taxon>Viridiplantae</taxon>
        <taxon>Streptophyta</taxon>
        <taxon>Embryophyta</taxon>
        <taxon>Tracheophyta</taxon>
        <taxon>Spermatophyta</taxon>
        <taxon>Magnoliopsida</taxon>
        <taxon>eudicotyledons</taxon>
        <taxon>Gunneridae</taxon>
        <taxon>Pentapetalae</taxon>
        <taxon>rosids</taxon>
        <taxon>fabids</taxon>
        <taxon>Cucurbitales</taxon>
        <taxon>Cucurbitaceae</taxon>
        <taxon>Benincaseae</taxon>
        <taxon>Cucumis</taxon>
    </lineage>
</organism>
<dbReference type="InterPro" id="IPR036915">
    <property type="entry name" value="Cyclin-like_sf"/>
</dbReference>
<evidence type="ECO:0000256" key="9">
    <source>
        <dbReference type="SAM" id="MobiDB-lite"/>
    </source>
</evidence>
<dbReference type="GO" id="GO:0001006">
    <property type="term" value="F:RNA polymerase III type 3 promoter sequence-specific DNA binding"/>
    <property type="evidence" value="ECO:0007669"/>
    <property type="project" value="TreeGrafter"/>
</dbReference>
<keyword evidence="7" id="KW-0804">Transcription</keyword>
<dbReference type="Gramene" id="MELO3C015360.2.1">
    <property type="protein sequence ID" value="MELO3C015360.2.1"/>
    <property type="gene ID" value="MELO3C015360.2"/>
</dbReference>
<dbReference type="GO" id="GO:0000126">
    <property type="term" value="C:transcription factor TFIIIB complex"/>
    <property type="evidence" value="ECO:0007669"/>
    <property type="project" value="TreeGrafter"/>
</dbReference>
<keyword evidence="6" id="KW-0805">Transcription regulation</keyword>
<dbReference type="GO" id="GO:0017025">
    <property type="term" value="F:TBP-class protein binding"/>
    <property type="evidence" value="ECO:0007669"/>
    <property type="project" value="InterPro"/>
</dbReference>
<feature type="compositionally biased region" description="Basic and acidic residues" evidence="9">
    <location>
        <begin position="347"/>
        <end position="357"/>
    </location>
</feature>
<keyword evidence="4" id="KW-0863">Zinc-finger</keyword>
<dbReference type="Gene3D" id="1.20.5.650">
    <property type="entry name" value="Single helix bin"/>
    <property type="match status" value="1"/>
</dbReference>
<sequence>FSLCSYANFLFTGLLQFSLKLVILQWVVVTHFNMVWCSNCVKNVAGSRDEAGFLYCDMCGKVLDSYNFSQDPTFTKDSGGQSQLSGNFVRSIQSNYSASRERTLNKAFEDMRYMRNGLNMGESDEIIRVAGAFYRIALERNFTRGRNAEFVQAACLYIACRKVDPVAFFEMMKEFNGEKYKVPLRKKTGRKPSGLCGAALYISALSNGVKCTKSDIIKIVHICDATLTKRLIEFENTESGSLTNACLLILVQALPRIDLLEYLSSGDADISEKMNMEEFIVMADKVKGSNSYTNNGSNASSDEVLCVHKNECKKPYALGLCRSCYDDFVELSGGLDGGSNPPAFQSAEKERMEKAAVEEGSDDCSAIGKFSQGLKPCNNTEKESDNVHADASETASFKEAEVKGAADEQREPDNGANKVGADGLETSASDDSENWSDIDDVEVDGYLHNEEEKHYKKIIWEEMNREYLEEQAAKDAAAAAAKKAYEANFQNCSEDLKAAKDLAEAAAAAVAKSRKRILHPLPLERQQKRAAEAKNATPAQTAAEATRQMLNKKVLLQIRLSSKINYDVLDKLFDESAGMEPSTKKKCEEQAEETDKPRNTTTKEFETTEEQDDDYDDGYGTYGSGLYYENMEETYNHEQDYGYDEYD</sequence>
<keyword evidence="8" id="KW-0539">Nucleus</keyword>
<feature type="domain" description="Brf1 TBP-binding" evidence="11">
    <location>
        <begin position="436"/>
        <end position="574"/>
    </location>
</feature>
<dbReference type="EnsemblPlants" id="MELO3C015360.2.1">
    <property type="protein sequence ID" value="MELO3C015360.2.1"/>
    <property type="gene ID" value="MELO3C015360.2"/>
</dbReference>
<dbReference type="InterPro" id="IPR013150">
    <property type="entry name" value="TFIIB_cyclin"/>
</dbReference>
<evidence type="ECO:0000259" key="11">
    <source>
        <dbReference type="Pfam" id="PF07741"/>
    </source>
</evidence>
<dbReference type="InterPro" id="IPR011665">
    <property type="entry name" value="BRF1_TBP-bd_dom"/>
</dbReference>
<feature type="region of interest" description="Disordered" evidence="9">
    <location>
        <begin position="578"/>
        <end position="647"/>
    </location>
</feature>
<dbReference type="SUPFAM" id="SSF47954">
    <property type="entry name" value="Cyclin-like"/>
    <property type="match status" value="2"/>
</dbReference>
<evidence type="ECO:0000256" key="6">
    <source>
        <dbReference type="ARBA" id="ARBA00023015"/>
    </source>
</evidence>
<keyword evidence="3" id="KW-0479">Metal-binding</keyword>
<protein>
    <recommendedName>
        <fullName evidence="13">Transcription factor IIIB 90 kDa subunit</fullName>
    </recommendedName>
</protein>
<dbReference type="GO" id="GO:0005634">
    <property type="term" value="C:nucleus"/>
    <property type="evidence" value="ECO:0007669"/>
    <property type="project" value="UniProtKB-SubCell"/>
</dbReference>
<feature type="domain" description="Transcription factor TFIIB cyclin-like" evidence="10">
    <location>
        <begin position="188"/>
        <end position="236"/>
    </location>
</feature>
<comment type="subcellular location">
    <subcellularLocation>
        <location evidence="1">Nucleus</location>
    </subcellularLocation>
</comment>
<evidence type="ECO:0008006" key="13">
    <source>
        <dbReference type="Google" id="ProtNLM"/>
    </source>
</evidence>
<evidence type="ECO:0000256" key="5">
    <source>
        <dbReference type="ARBA" id="ARBA00022833"/>
    </source>
</evidence>
<evidence type="ECO:0000256" key="8">
    <source>
        <dbReference type="ARBA" id="ARBA00023242"/>
    </source>
</evidence>
<dbReference type="PANTHER" id="PTHR11618">
    <property type="entry name" value="TRANSCRIPTION INITIATION FACTOR IIB-RELATED"/>
    <property type="match status" value="1"/>
</dbReference>
<feature type="domain" description="Transcription factor TFIIB cyclin-like" evidence="10">
    <location>
        <begin position="101"/>
        <end position="163"/>
    </location>
</feature>
<feature type="compositionally biased region" description="Basic and acidic residues" evidence="9">
    <location>
        <begin position="380"/>
        <end position="413"/>
    </location>
</feature>
<dbReference type="Pfam" id="PF07741">
    <property type="entry name" value="BRF1"/>
    <property type="match status" value="1"/>
</dbReference>
<dbReference type="Pfam" id="PF00382">
    <property type="entry name" value="TFIIB"/>
    <property type="match status" value="2"/>
</dbReference>
<feature type="region of interest" description="Disordered" evidence="9">
    <location>
        <begin position="375"/>
        <end position="436"/>
    </location>
</feature>
<evidence type="ECO:0000313" key="12">
    <source>
        <dbReference type="EnsemblPlants" id="MELO3C015360.2.1"/>
    </source>
</evidence>
<accession>A0A9I9DA84</accession>
<feature type="compositionally biased region" description="Acidic residues" evidence="9">
    <location>
        <begin position="607"/>
        <end position="617"/>
    </location>
</feature>
<feature type="region of interest" description="Disordered" evidence="9">
    <location>
        <begin position="336"/>
        <end position="362"/>
    </location>
</feature>
<keyword evidence="5" id="KW-0862">Zinc</keyword>
<evidence type="ECO:0000256" key="1">
    <source>
        <dbReference type="ARBA" id="ARBA00004123"/>
    </source>
</evidence>
<evidence type="ECO:0000256" key="7">
    <source>
        <dbReference type="ARBA" id="ARBA00023163"/>
    </source>
</evidence>